<dbReference type="InterPro" id="IPR001254">
    <property type="entry name" value="Trypsin_dom"/>
</dbReference>
<dbReference type="InterPro" id="IPR018114">
    <property type="entry name" value="TRYPSIN_HIS"/>
</dbReference>
<dbReference type="PANTHER" id="PTHR24252:SF8">
    <property type="entry name" value="ACROSIN"/>
    <property type="match status" value="1"/>
</dbReference>
<evidence type="ECO:0000256" key="1">
    <source>
        <dbReference type="ARBA" id="ARBA00023157"/>
    </source>
</evidence>
<dbReference type="PROSITE" id="PS00134">
    <property type="entry name" value="TRYPSIN_HIS"/>
    <property type="match status" value="1"/>
</dbReference>
<dbReference type="AlphaFoldDB" id="A0A8C1XW42"/>
<evidence type="ECO:0000259" key="2">
    <source>
        <dbReference type="PROSITE" id="PS50240"/>
    </source>
</evidence>
<dbReference type="PANTHER" id="PTHR24252">
    <property type="entry name" value="ACROSIN-RELATED"/>
    <property type="match status" value="1"/>
</dbReference>
<feature type="domain" description="Peptidase S1" evidence="2">
    <location>
        <begin position="40"/>
        <end position="97"/>
    </location>
</feature>
<name>A0A8C1XW42_CYPCA</name>
<proteinExistence type="predicted"/>
<accession>A0A8C1XW42</accession>
<evidence type="ECO:0000313" key="3">
    <source>
        <dbReference type="Ensembl" id="ENSCCRP00015086029.1"/>
    </source>
</evidence>
<dbReference type="Proteomes" id="UP000694700">
    <property type="component" value="Unplaced"/>
</dbReference>
<dbReference type="InterPro" id="IPR043504">
    <property type="entry name" value="Peptidase_S1_PA_chymotrypsin"/>
</dbReference>
<dbReference type="InterPro" id="IPR009003">
    <property type="entry name" value="Peptidase_S1_PA"/>
</dbReference>
<dbReference type="SUPFAM" id="SSF50494">
    <property type="entry name" value="Trypsin-like serine proteases"/>
    <property type="match status" value="1"/>
</dbReference>
<dbReference type="GO" id="GO:0004252">
    <property type="term" value="F:serine-type endopeptidase activity"/>
    <property type="evidence" value="ECO:0007669"/>
    <property type="project" value="InterPro"/>
</dbReference>
<reference evidence="3" key="1">
    <citation type="submission" date="2025-08" db="UniProtKB">
        <authorList>
            <consortium name="Ensembl"/>
        </authorList>
    </citation>
    <scope>IDENTIFICATION</scope>
</reference>
<organism evidence="3 4">
    <name type="scientific">Cyprinus carpio</name>
    <name type="common">Common carp</name>
    <dbReference type="NCBI Taxonomy" id="7962"/>
    <lineage>
        <taxon>Eukaryota</taxon>
        <taxon>Metazoa</taxon>
        <taxon>Chordata</taxon>
        <taxon>Craniata</taxon>
        <taxon>Vertebrata</taxon>
        <taxon>Euteleostomi</taxon>
        <taxon>Actinopterygii</taxon>
        <taxon>Neopterygii</taxon>
        <taxon>Teleostei</taxon>
        <taxon>Ostariophysi</taxon>
        <taxon>Cypriniformes</taxon>
        <taxon>Cyprinidae</taxon>
        <taxon>Cyprininae</taxon>
        <taxon>Cyprinus</taxon>
    </lineage>
</organism>
<keyword evidence="1" id="KW-1015">Disulfide bond</keyword>
<dbReference type="Gene3D" id="2.40.10.10">
    <property type="entry name" value="Trypsin-like serine proteases"/>
    <property type="match status" value="1"/>
</dbReference>
<dbReference type="Pfam" id="PF00089">
    <property type="entry name" value="Trypsin"/>
    <property type="match status" value="1"/>
</dbReference>
<protein>
    <recommendedName>
        <fullName evidence="2">Peptidase S1 domain-containing protein</fullName>
    </recommendedName>
</protein>
<evidence type="ECO:0000313" key="4">
    <source>
        <dbReference type="Proteomes" id="UP000694700"/>
    </source>
</evidence>
<dbReference type="Ensembl" id="ENSCCRT00015088821.1">
    <property type="protein sequence ID" value="ENSCCRP00015086029.1"/>
    <property type="gene ID" value="ENSCCRG00015034706.1"/>
</dbReference>
<dbReference type="GO" id="GO:0006508">
    <property type="term" value="P:proteolysis"/>
    <property type="evidence" value="ECO:0007669"/>
    <property type="project" value="InterPro"/>
</dbReference>
<sequence length="97" mass="10886">FPLLTLINRWKNTHHTKLFSALSLFSSAQHCGVSSLSTHIVEGEDAAVGVWPWQVSLHSFGRHVCGGSLISYEWVLTAAHCIEYLLSVFFKPPWVFS</sequence>
<dbReference type="PROSITE" id="PS50240">
    <property type="entry name" value="TRYPSIN_DOM"/>
    <property type="match status" value="1"/>
</dbReference>